<dbReference type="EMBL" id="JARBJD010000067">
    <property type="protein sequence ID" value="KAK2955398.1"/>
    <property type="molecule type" value="Genomic_DNA"/>
</dbReference>
<accession>A0ABQ9XV92</accession>
<reference evidence="1 2" key="1">
    <citation type="journal article" date="2022" name="bioRxiv">
        <title>Genomics of Preaxostyla Flagellates Illuminates Evolutionary Transitions and the Path Towards Mitochondrial Loss.</title>
        <authorList>
            <person name="Novak L.V.F."/>
            <person name="Treitli S.C."/>
            <person name="Pyrih J."/>
            <person name="Halakuc P."/>
            <person name="Pipaliya S.V."/>
            <person name="Vacek V."/>
            <person name="Brzon O."/>
            <person name="Soukal P."/>
            <person name="Eme L."/>
            <person name="Dacks J.B."/>
            <person name="Karnkowska A."/>
            <person name="Elias M."/>
            <person name="Hampl V."/>
        </authorList>
    </citation>
    <scope>NUCLEOTIDE SEQUENCE [LARGE SCALE GENOMIC DNA]</scope>
    <source>
        <strain evidence="1">NAU3</strain>
        <tissue evidence="1">Gut</tissue>
    </source>
</reference>
<evidence type="ECO:0008006" key="3">
    <source>
        <dbReference type="Google" id="ProtNLM"/>
    </source>
</evidence>
<proteinExistence type="predicted"/>
<name>A0ABQ9XV92_9EUKA</name>
<gene>
    <name evidence="1" type="ORF">BLNAU_9626</name>
</gene>
<organism evidence="1 2">
    <name type="scientific">Blattamonas nauphoetae</name>
    <dbReference type="NCBI Taxonomy" id="2049346"/>
    <lineage>
        <taxon>Eukaryota</taxon>
        <taxon>Metamonada</taxon>
        <taxon>Preaxostyla</taxon>
        <taxon>Oxymonadida</taxon>
        <taxon>Blattamonas</taxon>
    </lineage>
</organism>
<sequence length="79" mass="9342">MFSFIACALRSAAKFWIRHDEFEIVYLSHMSFCIVIPMNHQGKVRNQRCPVPCRFSPDFHVFSLLVDDSECWDWDDEAV</sequence>
<comment type="caution">
    <text evidence="1">The sequence shown here is derived from an EMBL/GenBank/DDBJ whole genome shotgun (WGS) entry which is preliminary data.</text>
</comment>
<protein>
    <recommendedName>
        <fullName evidence="3">Secreted protein</fullName>
    </recommendedName>
</protein>
<evidence type="ECO:0000313" key="1">
    <source>
        <dbReference type="EMBL" id="KAK2955398.1"/>
    </source>
</evidence>
<keyword evidence="2" id="KW-1185">Reference proteome</keyword>
<dbReference type="Proteomes" id="UP001281761">
    <property type="component" value="Unassembled WGS sequence"/>
</dbReference>
<evidence type="ECO:0000313" key="2">
    <source>
        <dbReference type="Proteomes" id="UP001281761"/>
    </source>
</evidence>